<reference evidence="5 6" key="1">
    <citation type="submission" date="2017-08" db="EMBL/GenBank/DDBJ databases">
        <title>Infants hospitalized years apart are colonized by the same room-sourced microbial strains.</title>
        <authorList>
            <person name="Brooks B."/>
            <person name="Olm M.R."/>
            <person name="Firek B.A."/>
            <person name="Baker R."/>
            <person name="Thomas B.C."/>
            <person name="Morowitz M.J."/>
            <person name="Banfield J.F."/>
        </authorList>
    </citation>
    <scope>NUCLEOTIDE SEQUENCE [LARGE SCALE GENOMIC DNA]</scope>
    <source>
        <strain evidence="5">S2_005_001_R2_27</strain>
    </source>
</reference>
<protein>
    <submittedName>
        <fullName evidence="5">GntR family transcriptional regulator</fullName>
    </submittedName>
</protein>
<comment type="caution">
    <text evidence="5">The sequence shown here is derived from an EMBL/GenBank/DDBJ whole genome shotgun (WGS) entry which is preliminary data.</text>
</comment>
<gene>
    <name evidence="5" type="ORF">DI549_11260</name>
</gene>
<evidence type="ECO:0000313" key="6">
    <source>
        <dbReference type="Proteomes" id="UP000248887"/>
    </source>
</evidence>
<dbReference type="AlphaFoldDB" id="A0A2W5R035"/>
<sequence length="224" mass="24950">MDSSPLQLVTEPRLHGETVQQWVFRQLRRSVMSGRFPPGQAVTIRGLAEALGVSAMPVREALRRLVAERALVLLDNRRVRVPEMTARRFDELVTVRTLLECEAAARALPFADAAFRGRLDALNRASDAAVEANDTEAMIETNLAFHAALYGGRRENVLLPLIESVWLQIGPFMRMALADLDTHYPVDRHVEALAALETRDEAGLRRAIEADIRDGIGHLRVQLG</sequence>
<dbReference type="InterPro" id="IPR036390">
    <property type="entry name" value="WH_DNA-bd_sf"/>
</dbReference>
<dbReference type="PANTHER" id="PTHR43537">
    <property type="entry name" value="TRANSCRIPTIONAL REGULATOR, GNTR FAMILY"/>
    <property type="match status" value="1"/>
</dbReference>
<dbReference type="PANTHER" id="PTHR43537:SF39">
    <property type="entry name" value="HTH-TYPE TRANSCRIPTIONAL REGULATOR MCBR"/>
    <property type="match status" value="1"/>
</dbReference>
<dbReference type="Gene3D" id="1.20.120.530">
    <property type="entry name" value="GntR ligand-binding domain-like"/>
    <property type="match status" value="1"/>
</dbReference>
<feature type="domain" description="HTH gntR-type" evidence="4">
    <location>
        <begin position="17"/>
        <end position="84"/>
    </location>
</feature>
<dbReference type="SMART" id="SM00895">
    <property type="entry name" value="FCD"/>
    <property type="match status" value="1"/>
</dbReference>
<dbReference type="PROSITE" id="PS50949">
    <property type="entry name" value="HTH_GNTR"/>
    <property type="match status" value="1"/>
</dbReference>
<keyword evidence="2" id="KW-0238">DNA-binding</keyword>
<dbReference type="InterPro" id="IPR036388">
    <property type="entry name" value="WH-like_DNA-bd_sf"/>
</dbReference>
<evidence type="ECO:0000256" key="2">
    <source>
        <dbReference type="ARBA" id="ARBA00023125"/>
    </source>
</evidence>
<dbReference type="Pfam" id="PF07729">
    <property type="entry name" value="FCD"/>
    <property type="match status" value="1"/>
</dbReference>
<dbReference type="EMBL" id="QFQD01000031">
    <property type="protein sequence ID" value="PZQ82492.1"/>
    <property type="molecule type" value="Genomic_DNA"/>
</dbReference>
<evidence type="ECO:0000313" key="5">
    <source>
        <dbReference type="EMBL" id="PZQ82492.1"/>
    </source>
</evidence>
<keyword evidence="1" id="KW-0805">Transcription regulation</keyword>
<dbReference type="Gene3D" id="1.10.10.10">
    <property type="entry name" value="Winged helix-like DNA-binding domain superfamily/Winged helix DNA-binding domain"/>
    <property type="match status" value="1"/>
</dbReference>
<dbReference type="Proteomes" id="UP000248887">
    <property type="component" value="Unassembled WGS sequence"/>
</dbReference>
<evidence type="ECO:0000256" key="1">
    <source>
        <dbReference type="ARBA" id="ARBA00023015"/>
    </source>
</evidence>
<dbReference type="SUPFAM" id="SSF48008">
    <property type="entry name" value="GntR ligand-binding domain-like"/>
    <property type="match status" value="1"/>
</dbReference>
<keyword evidence="3" id="KW-0804">Transcription</keyword>
<evidence type="ECO:0000256" key="3">
    <source>
        <dbReference type="ARBA" id="ARBA00023163"/>
    </source>
</evidence>
<dbReference type="InterPro" id="IPR008920">
    <property type="entry name" value="TF_FadR/GntR_C"/>
</dbReference>
<proteinExistence type="predicted"/>
<dbReference type="SUPFAM" id="SSF46785">
    <property type="entry name" value="Winged helix' DNA-binding domain"/>
    <property type="match status" value="1"/>
</dbReference>
<evidence type="ECO:0000259" key="4">
    <source>
        <dbReference type="PROSITE" id="PS50949"/>
    </source>
</evidence>
<dbReference type="Pfam" id="PF00392">
    <property type="entry name" value="GntR"/>
    <property type="match status" value="1"/>
</dbReference>
<accession>A0A2W5R035</accession>
<dbReference type="GO" id="GO:0003677">
    <property type="term" value="F:DNA binding"/>
    <property type="evidence" value="ECO:0007669"/>
    <property type="project" value="UniProtKB-KW"/>
</dbReference>
<name>A0A2W5R035_ANCNO</name>
<dbReference type="SMART" id="SM00345">
    <property type="entry name" value="HTH_GNTR"/>
    <property type="match status" value="1"/>
</dbReference>
<dbReference type="GO" id="GO:0003700">
    <property type="term" value="F:DNA-binding transcription factor activity"/>
    <property type="evidence" value="ECO:0007669"/>
    <property type="project" value="InterPro"/>
</dbReference>
<organism evidence="5 6">
    <name type="scientific">Ancylobacter novellus</name>
    <name type="common">Thiobacillus novellus</name>
    <dbReference type="NCBI Taxonomy" id="921"/>
    <lineage>
        <taxon>Bacteria</taxon>
        <taxon>Pseudomonadati</taxon>
        <taxon>Pseudomonadota</taxon>
        <taxon>Alphaproteobacteria</taxon>
        <taxon>Hyphomicrobiales</taxon>
        <taxon>Xanthobacteraceae</taxon>
        <taxon>Ancylobacter</taxon>
    </lineage>
</organism>
<dbReference type="InterPro" id="IPR011711">
    <property type="entry name" value="GntR_C"/>
</dbReference>
<dbReference type="InterPro" id="IPR000524">
    <property type="entry name" value="Tscrpt_reg_HTH_GntR"/>
</dbReference>